<protein>
    <submittedName>
        <fullName evidence="2">Uncharacterized protein LOC110013074</fullName>
    </submittedName>
</protein>
<gene>
    <name evidence="2" type="primary">LOC110013074</name>
</gene>
<evidence type="ECO:0000313" key="2">
    <source>
        <dbReference type="RefSeq" id="XP_020554348.1"/>
    </source>
</evidence>
<dbReference type="GeneID" id="110013074"/>
<dbReference type="RefSeq" id="XP_020554348.1">
    <property type="nucleotide sequence ID" value="XM_020698689.1"/>
</dbReference>
<keyword evidence="1" id="KW-1185">Reference proteome</keyword>
<sequence>MKEVLQRGLVNPGQFLVILPISWGQEDTLREKKMESGVFNLTGEEPKRVLGENQVSLRSCTEINSLKGNVVLNISRVPSENRDLSVPDLSSGFEMDSAEGHCLKGSKVHGEYEDIKTLDLDGGTGRQIINEMDFHNALVDSCEIGGIESDAFPSMDKIANGDHTGPELKDLERGRAVNSVASEADGRCSKSDTLESANKNCHPLEKNALNLVSAEANDEVGDNFSADTSRIVSETGGDCLHEGKDFDADESKPSLEYTQSEINEYQNDQNDHNANNLVLSQCGSIDCTVLPESQESRIFGAEGSTELKKGNECAYVGVGTSSLRACSCSFCTKGIVAFNLLSDCCFSFRLDQYGKL</sequence>
<name>A0A8M8V5K5_SESIN</name>
<dbReference type="Proteomes" id="UP000504604">
    <property type="component" value="Linkage group LG13"/>
</dbReference>
<reference evidence="2" key="1">
    <citation type="submission" date="2025-08" db="UniProtKB">
        <authorList>
            <consortium name="RefSeq"/>
        </authorList>
    </citation>
    <scope>IDENTIFICATION</scope>
</reference>
<proteinExistence type="predicted"/>
<accession>A0A8M8V5K5</accession>
<dbReference type="OrthoDB" id="1907176at2759"/>
<organism evidence="1 2">
    <name type="scientific">Sesamum indicum</name>
    <name type="common">Oriental sesame</name>
    <name type="synonym">Sesamum orientale</name>
    <dbReference type="NCBI Taxonomy" id="4182"/>
    <lineage>
        <taxon>Eukaryota</taxon>
        <taxon>Viridiplantae</taxon>
        <taxon>Streptophyta</taxon>
        <taxon>Embryophyta</taxon>
        <taxon>Tracheophyta</taxon>
        <taxon>Spermatophyta</taxon>
        <taxon>Magnoliopsida</taxon>
        <taxon>eudicotyledons</taxon>
        <taxon>Gunneridae</taxon>
        <taxon>Pentapetalae</taxon>
        <taxon>asterids</taxon>
        <taxon>lamiids</taxon>
        <taxon>Lamiales</taxon>
        <taxon>Pedaliaceae</taxon>
        <taxon>Sesamum</taxon>
    </lineage>
</organism>
<evidence type="ECO:0000313" key="1">
    <source>
        <dbReference type="Proteomes" id="UP000504604"/>
    </source>
</evidence>
<dbReference type="AlphaFoldDB" id="A0A8M8V5K5"/>
<dbReference type="KEGG" id="sind:110013074"/>